<dbReference type="Gene3D" id="3.90.550.10">
    <property type="entry name" value="Spore Coat Polysaccharide Biosynthesis Protein SpsA, Chain A"/>
    <property type="match status" value="1"/>
</dbReference>
<feature type="domain" description="MobA-like NTP transferase" evidence="2">
    <location>
        <begin position="342"/>
        <end position="503"/>
    </location>
</feature>
<reference evidence="3 4" key="2">
    <citation type="submission" date="2019-09" db="EMBL/GenBank/DDBJ databases">
        <title>Mesorhizobium sp. MaA-C15 isolated from Microcystis aeruginosa.</title>
        <authorList>
            <person name="Jeong S.E."/>
            <person name="Jin H.M."/>
            <person name="Jeon C.O."/>
        </authorList>
    </citation>
    <scope>NUCLEOTIDE SEQUENCE [LARGE SCALE GENOMIC DNA]</scope>
    <source>
        <strain evidence="3 4">MaA-C15</strain>
    </source>
</reference>
<dbReference type="CDD" id="cd03522">
    <property type="entry name" value="MoeA_like"/>
    <property type="match status" value="1"/>
</dbReference>
<evidence type="ECO:0000313" key="3">
    <source>
        <dbReference type="EMBL" id="TYR31098.1"/>
    </source>
</evidence>
<protein>
    <submittedName>
        <fullName evidence="3">NTP transferase domain-containing protein</fullName>
    </submittedName>
</protein>
<dbReference type="SUPFAM" id="SSF53218">
    <property type="entry name" value="Molybdenum cofactor biosynthesis proteins"/>
    <property type="match status" value="1"/>
</dbReference>
<dbReference type="EMBL" id="VSZS01000065">
    <property type="protein sequence ID" value="TYR31098.1"/>
    <property type="molecule type" value="Genomic_DNA"/>
</dbReference>
<keyword evidence="1" id="KW-0460">Magnesium</keyword>
<reference evidence="3 4" key="1">
    <citation type="submission" date="2019-08" db="EMBL/GenBank/DDBJ databases">
        <authorList>
            <person name="Seo Y.L."/>
        </authorList>
    </citation>
    <scope>NUCLEOTIDE SEQUENCE [LARGE SCALE GENOMIC DNA]</scope>
    <source>
        <strain evidence="3 4">MaA-C15</strain>
    </source>
</reference>
<dbReference type="PANTHER" id="PTHR43777:SF1">
    <property type="entry name" value="MOLYBDENUM COFACTOR CYTIDYLYLTRANSFERASE"/>
    <property type="match status" value="1"/>
</dbReference>
<evidence type="ECO:0000256" key="1">
    <source>
        <dbReference type="ARBA" id="ARBA00022842"/>
    </source>
</evidence>
<dbReference type="SUPFAM" id="SSF53448">
    <property type="entry name" value="Nucleotide-diphospho-sugar transferases"/>
    <property type="match status" value="1"/>
</dbReference>
<dbReference type="InterPro" id="IPR036425">
    <property type="entry name" value="MoaB/Mog-like_dom_sf"/>
</dbReference>
<keyword evidence="4" id="KW-1185">Reference proteome</keyword>
<keyword evidence="3" id="KW-0808">Transferase</keyword>
<evidence type="ECO:0000313" key="4">
    <source>
        <dbReference type="Proteomes" id="UP000323258"/>
    </source>
</evidence>
<name>A0A5D4GRX0_9HYPH</name>
<dbReference type="InterPro" id="IPR029044">
    <property type="entry name" value="Nucleotide-diphossugar_trans"/>
</dbReference>
<accession>A0A5D4GRX0</accession>
<dbReference type="OrthoDB" id="9779263at2"/>
<evidence type="ECO:0000259" key="2">
    <source>
        <dbReference type="Pfam" id="PF12804"/>
    </source>
</evidence>
<gene>
    <name evidence="3" type="ORF">FY036_16865</name>
</gene>
<dbReference type="AlphaFoldDB" id="A0A5D4GRX0"/>
<comment type="caution">
    <text evidence="3">The sequence shown here is derived from an EMBL/GenBank/DDBJ whole genome shotgun (WGS) entry which is preliminary data.</text>
</comment>
<dbReference type="CDD" id="cd04182">
    <property type="entry name" value="GT_2_like_f"/>
    <property type="match status" value="1"/>
</dbReference>
<dbReference type="PANTHER" id="PTHR43777">
    <property type="entry name" value="MOLYBDENUM COFACTOR CYTIDYLYLTRANSFERASE"/>
    <property type="match status" value="1"/>
</dbReference>
<dbReference type="GO" id="GO:0016779">
    <property type="term" value="F:nucleotidyltransferase activity"/>
    <property type="evidence" value="ECO:0007669"/>
    <property type="project" value="UniProtKB-ARBA"/>
</dbReference>
<organism evidence="3 4">
    <name type="scientific">Neoaquamicrobium microcysteis</name>
    <dbReference type="NCBI Taxonomy" id="2682781"/>
    <lineage>
        <taxon>Bacteria</taxon>
        <taxon>Pseudomonadati</taxon>
        <taxon>Pseudomonadota</taxon>
        <taxon>Alphaproteobacteria</taxon>
        <taxon>Hyphomicrobiales</taxon>
        <taxon>Phyllobacteriaceae</taxon>
        <taxon>Neoaquamicrobium</taxon>
    </lineage>
</organism>
<dbReference type="Proteomes" id="UP000323258">
    <property type="component" value="Unassembled WGS sequence"/>
</dbReference>
<sequence>MKFGPTRLEEAEGAILAHAVSAGGRTWRKATLLSADDVAAMKQAGLGEIVAARLGPDDLDENEAARRIAAALGTQGIEVRDAATGRVNLHAMDAGVLTVDRAAVDAINAIDPSITLATLPEFATVEARQMLATVKIIPFAVAGGLVERAVAIAGAGTVIGLNAFAPQRVGLIQTVLPTVKETVLDKTARLTAERLARSGSIVTGELRTGHNASEVAKALGAQREDNGLLIVFGASAVSDDEDVIPAAIRLAGGAVERVGMPVDPGNLLVIGKIGSVNVIGAPGCARSPKLNGFDWVLDRLLAGLPAGDREIAALGVGGLLMEIETRPQPREPKARRPPVVHAVLLAAGRGQRMGGPNKLLSRFDGKPLVRRVADMLTSSKVSGTVAVTGHQADRIADVLTGTRARIVHNADYATGLASSLKAGIAALPPNATGALVVLGDMPGVTTLDIDRLVEAFASEGGNAIVRATHAGKRGNPVILPRRLFTAVTNLQGDTGARHLVEASEMRVSDVEIGEAASLDVDTPEALAIAGGELAD</sequence>
<dbReference type="InterPro" id="IPR025877">
    <property type="entry name" value="MobA-like_NTP_Trfase"/>
</dbReference>
<dbReference type="RefSeq" id="WP_148915899.1">
    <property type="nucleotide sequence ID" value="NZ_VSZS01000065.1"/>
</dbReference>
<dbReference type="Gene3D" id="3.40.980.10">
    <property type="entry name" value="MoaB/Mog-like domain"/>
    <property type="match status" value="1"/>
</dbReference>
<dbReference type="PIRSF" id="PIRSF036626">
    <property type="entry name" value="MPTBd_MobAlike"/>
    <property type="match status" value="1"/>
</dbReference>
<proteinExistence type="predicted"/>
<dbReference type="InterPro" id="IPR012184">
    <property type="entry name" value="Bifunc_Mopterin-bd"/>
</dbReference>
<dbReference type="Pfam" id="PF12804">
    <property type="entry name" value="NTP_transf_3"/>
    <property type="match status" value="1"/>
</dbReference>